<keyword evidence="1" id="KW-0436">Ligase</keyword>
<dbReference type="Gene3D" id="3.30.930.10">
    <property type="entry name" value="Bira Bifunctional Protein, Domain 2"/>
    <property type="match status" value="1"/>
</dbReference>
<evidence type="ECO:0000313" key="1">
    <source>
        <dbReference type="EMBL" id="GEU85074.1"/>
    </source>
</evidence>
<proteinExistence type="predicted"/>
<comment type="caution">
    <text evidence="1">The sequence shown here is derived from an EMBL/GenBank/DDBJ whole genome shotgun (WGS) entry which is preliminary data.</text>
</comment>
<protein>
    <submittedName>
        <fullName evidence="1">Glycine--tRNA ligase, mitochondrial 1-like</fullName>
    </submittedName>
</protein>
<gene>
    <name evidence="1" type="ORF">Tci_057052</name>
</gene>
<reference evidence="1" key="1">
    <citation type="journal article" date="2019" name="Sci. Rep.">
        <title>Draft genome of Tanacetum cinerariifolium, the natural source of mosquito coil.</title>
        <authorList>
            <person name="Yamashiro T."/>
            <person name="Shiraishi A."/>
            <person name="Satake H."/>
            <person name="Nakayama K."/>
        </authorList>
    </citation>
    <scope>NUCLEOTIDE SEQUENCE</scope>
</reference>
<dbReference type="EMBL" id="BKCJ010009032">
    <property type="protein sequence ID" value="GEU85074.1"/>
    <property type="molecule type" value="Genomic_DNA"/>
</dbReference>
<sequence>MGSRCGGVGGWMYKDSGRVKKHVKEARSYFTHLIKGDDTVLQLLPDMCESSKNSLMECSRNRIWLEKNVVWTILNAYGIQEDVATHSLGQDCDSSDERGSCERVRKVVRVNLFLVGLGIDEERLWFRQHLPNEMAHYDTDG</sequence>
<dbReference type="InterPro" id="IPR045864">
    <property type="entry name" value="aa-tRNA-synth_II/BPL/LPL"/>
</dbReference>
<organism evidence="1">
    <name type="scientific">Tanacetum cinerariifolium</name>
    <name type="common">Dalmatian daisy</name>
    <name type="synonym">Chrysanthemum cinerariifolium</name>
    <dbReference type="NCBI Taxonomy" id="118510"/>
    <lineage>
        <taxon>Eukaryota</taxon>
        <taxon>Viridiplantae</taxon>
        <taxon>Streptophyta</taxon>
        <taxon>Embryophyta</taxon>
        <taxon>Tracheophyta</taxon>
        <taxon>Spermatophyta</taxon>
        <taxon>Magnoliopsida</taxon>
        <taxon>eudicotyledons</taxon>
        <taxon>Gunneridae</taxon>
        <taxon>Pentapetalae</taxon>
        <taxon>asterids</taxon>
        <taxon>campanulids</taxon>
        <taxon>Asterales</taxon>
        <taxon>Asteraceae</taxon>
        <taxon>Asteroideae</taxon>
        <taxon>Anthemideae</taxon>
        <taxon>Anthemidinae</taxon>
        <taxon>Tanacetum</taxon>
    </lineage>
</organism>
<dbReference type="AlphaFoldDB" id="A0A6L2NKN8"/>
<dbReference type="GO" id="GO:0016874">
    <property type="term" value="F:ligase activity"/>
    <property type="evidence" value="ECO:0007669"/>
    <property type="project" value="UniProtKB-KW"/>
</dbReference>
<accession>A0A6L2NKN8</accession>
<name>A0A6L2NKN8_TANCI</name>